<dbReference type="EMBL" id="JADOES010000022">
    <property type="protein sequence ID" value="MBT9316229.1"/>
    <property type="molecule type" value="Genomic_DNA"/>
</dbReference>
<evidence type="ECO:0000313" key="2">
    <source>
        <dbReference type="EMBL" id="MBT9316229.1"/>
    </source>
</evidence>
<evidence type="ECO:0000256" key="1">
    <source>
        <dbReference type="SAM" id="SignalP"/>
    </source>
</evidence>
<protein>
    <submittedName>
        <fullName evidence="2">Uncharacterized protein</fullName>
    </submittedName>
</protein>
<evidence type="ECO:0000313" key="3">
    <source>
        <dbReference type="Proteomes" id="UP000717364"/>
    </source>
</evidence>
<dbReference type="Proteomes" id="UP000717364">
    <property type="component" value="Unassembled WGS sequence"/>
</dbReference>
<organism evidence="2 3">
    <name type="scientific">Leptothoe spongobia TAU-MAC 1115</name>
    <dbReference type="NCBI Taxonomy" id="1967444"/>
    <lineage>
        <taxon>Bacteria</taxon>
        <taxon>Bacillati</taxon>
        <taxon>Cyanobacteriota</taxon>
        <taxon>Cyanophyceae</taxon>
        <taxon>Nodosilineales</taxon>
        <taxon>Cymatolegaceae</taxon>
        <taxon>Leptothoe</taxon>
        <taxon>Leptothoe spongobia</taxon>
    </lineage>
</organism>
<accession>A0A947DH05</accession>
<feature type="signal peptide" evidence="1">
    <location>
        <begin position="1"/>
        <end position="32"/>
    </location>
</feature>
<keyword evidence="1" id="KW-0732">Signal</keyword>
<proteinExistence type="predicted"/>
<reference evidence="2" key="2">
    <citation type="journal article" date="2021" name="Mar. Drugs">
        <title>Genome Reduction and Secondary Metabolism of the Marine Sponge-Associated Cyanobacterium Leptothoe.</title>
        <authorList>
            <person name="Konstantinou D."/>
            <person name="Popin R.V."/>
            <person name="Fewer D.P."/>
            <person name="Sivonen K."/>
            <person name="Gkelis S."/>
        </authorList>
    </citation>
    <scope>NUCLEOTIDE SEQUENCE</scope>
    <source>
        <strain evidence="2">TAU-MAC 1115</strain>
    </source>
</reference>
<gene>
    <name evidence="2" type="ORF">IXB50_12435</name>
</gene>
<sequence length="194" mass="22118">MAQILTSRRLSLSLALLLTTIGLSLTAPVVNADFPKQTQDDVEFLVDFEEEDGLDHEKAGFNAVYIDREGNVLGTFVNVPGAKIKVYSDGRIELESRDYTTEVDYNSNGEIRSIGDARLRYFSGSNRVRAIDDIDFRYRRNGLVERIGNTEFDYSSRGRLRRIEDVRLNYDRNDILESIDDNKTQDGIRIIVVN</sequence>
<comment type="caution">
    <text evidence="2">The sequence shown here is derived from an EMBL/GenBank/DDBJ whole genome shotgun (WGS) entry which is preliminary data.</text>
</comment>
<dbReference type="RefSeq" id="WP_215609295.1">
    <property type="nucleotide sequence ID" value="NZ_JADOES010000022.1"/>
</dbReference>
<keyword evidence="3" id="KW-1185">Reference proteome</keyword>
<name>A0A947DH05_9CYAN</name>
<feature type="chain" id="PRO_5037922088" evidence="1">
    <location>
        <begin position="33"/>
        <end position="194"/>
    </location>
</feature>
<dbReference type="AlphaFoldDB" id="A0A947DH05"/>
<reference evidence="2" key="1">
    <citation type="submission" date="2020-11" db="EMBL/GenBank/DDBJ databases">
        <authorList>
            <person name="Konstantinou D."/>
            <person name="Gkelis S."/>
            <person name="Popin R."/>
            <person name="Fewer D."/>
            <person name="Sivonen K."/>
        </authorList>
    </citation>
    <scope>NUCLEOTIDE SEQUENCE</scope>
    <source>
        <strain evidence="2">TAU-MAC 1115</strain>
    </source>
</reference>